<keyword evidence="7 19" id="KW-1003">Cell membrane</keyword>
<evidence type="ECO:0000256" key="18">
    <source>
        <dbReference type="ARBA" id="ARBA00049504"/>
    </source>
</evidence>
<evidence type="ECO:0000256" key="2">
    <source>
        <dbReference type="ARBA" id="ARBA00004651"/>
    </source>
</evidence>
<comment type="catalytic activity">
    <reaction evidence="17 19">
        <text>alpha-ribazole + adenosylcob(III)inamide-GDP = adenosylcob(III)alamin + GMP + H(+)</text>
        <dbReference type="Rhea" id="RHEA:16049"/>
        <dbReference type="ChEBI" id="CHEBI:10329"/>
        <dbReference type="ChEBI" id="CHEBI:15378"/>
        <dbReference type="ChEBI" id="CHEBI:18408"/>
        <dbReference type="ChEBI" id="CHEBI:58115"/>
        <dbReference type="ChEBI" id="CHEBI:60487"/>
        <dbReference type="EC" id="2.7.8.26"/>
    </reaction>
</comment>
<dbReference type="GO" id="GO:0009236">
    <property type="term" value="P:cobalamin biosynthetic process"/>
    <property type="evidence" value="ECO:0007669"/>
    <property type="project" value="UniProtKB-UniRule"/>
</dbReference>
<evidence type="ECO:0000256" key="13">
    <source>
        <dbReference type="ARBA" id="ARBA00023136"/>
    </source>
</evidence>
<feature type="transmembrane region" description="Helical" evidence="19">
    <location>
        <begin position="231"/>
        <end position="251"/>
    </location>
</feature>
<comment type="cofactor">
    <cofactor evidence="1 19">
        <name>Mg(2+)</name>
        <dbReference type="ChEBI" id="CHEBI:18420"/>
    </cofactor>
</comment>
<keyword evidence="9 19" id="KW-0808">Transferase</keyword>
<feature type="transmembrane region" description="Helical" evidence="19">
    <location>
        <begin position="62"/>
        <end position="85"/>
    </location>
</feature>
<sequence length="283" mass="28429">MTDGAQETSAKDDIAAESRDAYRPEPARGGLGLKDDLVMALRFFSRLPTGDAPHESPDLGRIAMALPFASVIMGIVPILLVGSVWLGLPGYFAAALAVGAMVVVGGGMMEDSLADAADGLFGGATRERRLEILKDSRHGTYGVAALCLFLVLRVTAIGGVAAVNPLAAAALWLAANVAGRSGALWIAVALPPARVDGASATAGMLPASRFAVGALLAALLVFVIGAPASSLLGVVVALLAVGLVALGWAALCRRLVGGQTGDLIGAAAGLSEVAALAILLIFA</sequence>
<dbReference type="Proteomes" id="UP001060275">
    <property type="component" value="Unassembled WGS sequence"/>
</dbReference>
<evidence type="ECO:0000256" key="17">
    <source>
        <dbReference type="ARBA" id="ARBA00048623"/>
    </source>
</evidence>
<evidence type="ECO:0000256" key="4">
    <source>
        <dbReference type="ARBA" id="ARBA00010561"/>
    </source>
</evidence>
<organism evidence="21 22">
    <name type="scientific">Devosia ureilytica</name>
    <dbReference type="NCBI Taxonomy" id="2952754"/>
    <lineage>
        <taxon>Bacteria</taxon>
        <taxon>Pseudomonadati</taxon>
        <taxon>Pseudomonadota</taxon>
        <taxon>Alphaproteobacteria</taxon>
        <taxon>Hyphomicrobiales</taxon>
        <taxon>Devosiaceae</taxon>
        <taxon>Devosia</taxon>
    </lineage>
</organism>
<keyword evidence="11 19" id="KW-0460">Magnesium</keyword>
<evidence type="ECO:0000256" key="16">
    <source>
        <dbReference type="ARBA" id="ARBA00032853"/>
    </source>
</evidence>
<feature type="transmembrane region" description="Helical" evidence="19">
    <location>
        <begin position="91"/>
        <end position="109"/>
    </location>
</feature>
<evidence type="ECO:0000256" key="1">
    <source>
        <dbReference type="ARBA" id="ARBA00001946"/>
    </source>
</evidence>
<evidence type="ECO:0000256" key="3">
    <source>
        <dbReference type="ARBA" id="ARBA00004663"/>
    </source>
</evidence>
<evidence type="ECO:0000313" key="21">
    <source>
        <dbReference type="EMBL" id="MCP8887822.1"/>
    </source>
</evidence>
<evidence type="ECO:0000256" key="8">
    <source>
        <dbReference type="ARBA" id="ARBA00022573"/>
    </source>
</evidence>
<evidence type="ECO:0000256" key="10">
    <source>
        <dbReference type="ARBA" id="ARBA00022692"/>
    </source>
</evidence>
<evidence type="ECO:0000256" key="15">
    <source>
        <dbReference type="ARBA" id="ARBA00032605"/>
    </source>
</evidence>
<comment type="pathway">
    <text evidence="3 19">Cofactor biosynthesis; adenosylcobalamin biosynthesis; adenosylcobalamin from cob(II)yrinate a,c-diamide: step 7/7.</text>
</comment>
<comment type="similarity">
    <text evidence="4 19">Belongs to the CobS family.</text>
</comment>
<keyword evidence="12 19" id="KW-1133">Transmembrane helix</keyword>
<dbReference type="Pfam" id="PF02654">
    <property type="entry name" value="CobS"/>
    <property type="match status" value="1"/>
</dbReference>
<protein>
    <recommendedName>
        <fullName evidence="6 19">Adenosylcobinamide-GDP ribazoletransferase</fullName>
        <ecNumber evidence="5 19">2.7.8.26</ecNumber>
    </recommendedName>
    <alternativeName>
        <fullName evidence="16 19">Cobalamin synthase</fullName>
    </alternativeName>
    <alternativeName>
        <fullName evidence="15 19">Cobalamin-5'-phosphate synthase</fullName>
    </alternativeName>
</protein>
<evidence type="ECO:0000256" key="6">
    <source>
        <dbReference type="ARBA" id="ARBA00015850"/>
    </source>
</evidence>
<name>A0A9Q4AQH2_9HYPH</name>
<dbReference type="PANTHER" id="PTHR34148:SF1">
    <property type="entry name" value="ADENOSYLCOBINAMIDE-GDP RIBAZOLETRANSFERASE"/>
    <property type="match status" value="1"/>
</dbReference>
<dbReference type="HAMAP" id="MF_00719">
    <property type="entry name" value="CobS"/>
    <property type="match status" value="1"/>
</dbReference>
<dbReference type="RefSeq" id="WP_254674909.1">
    <property type="nucleotide sequence ID" value="NZ_JAMWDU010000004.1"/>
</dbReference>
<feature type="transmembrane region" description="Helical" evidence="19">
    <location>
        <begin position="169"/>
        <end position="190"/>
    </location>
</feature>
<feature type="region of interest" description="Disordered" evidence="20">
    <location>
        <begin position="1"/>
        <end position="28"/>
    </location>
</feature>
<dbReference type="GO" id="GO:0051073">
    <property type="term" value="F:adenosylcobinamide-GDP ribazoletransferase activity"/>
    <property type="evidence" value="ECO:0007669"/>
    <property type="project" value="UniProtKB-UniRule"/>
</dbReference>
<dbReference type="GO" id="GO:0005886">
    <property type="term" value="C:plasma membrane"/>
    <property type="evidence" value="ECO:0007669"/>
    <property type="project" value="UniProtKB-SubCell"/>
</dbReference>
<comment type="subcellular location">
    <subcellularLocation>
        <location evidence="2 19">Cell membrane</location>
        <topology evidence="2 19">Multi-pass membrane protein</topology>
    </subcellularLocation>
</comment>
<evidence type="ECO:0000256" key="11">
    <source>
        <dbReference type="ARBA" id="ARBA00022842"/>
    </source>
</evidence>
<dbReference type="EC" id="2.7.8.26" evidence="5 19"/>
<feature type="transmembrane region" description="Helical" evidence="19">
    <location>
        <begin position="202"/>
        <end position="225"/>
    </location>
</feature>
<feature type="compositionally biased region" description="Basic and acidic residues" evidence="20">
    <location>
        <begin position="9"/>
        <end position="26"/>
    </location>
</feature>
<keyword evidence="22" id="KW-1185">Reference proteome</keyword>
<dbReference type="AlphaFoldDB" id="A0A9Q4AQH2"/>
<comment type="caution">
    <text evidence="21">The sequence shown here is derived from an EMBL/GenBank/DDBJ whole genome shotgun (WGS) entry which is preliminary data.</text>
</comment>
<keyword evidence="8 19" id="KW-0169">Cobalamin biosynthesis</keyword>
<evidence type="ECO:0000256" key="19">
    <source>
        <dbReference type="HAMAP-Rule" id="MF_00719"/>
    </source>
</evidence>
<reference evidence="21" key="1">
    <citation type="submission" date="2022-06" db="EMBL/GenBank/DDBJ databases">
        <title>Devosia sp. XJ19-45 genome assembly.</title>
        <authorList>
            <person name="Li B."/>
            <person name="Cai M."/>
            <person name="Nie G."/>
            <person name="Li W."/>
        </authorList>
    </citation>
    <scope>NUCLEOTIDE SEQUENCE</scope>
    <source>
        <strain evidence="21">XJ19-45</strain>
    </source>
</reference>
<evidence type="ECO:0000256" key="9">
    <source>
        <dbReference type="ARBA" id="ARBA00022679"/>
    </source>
</evidence>
<keyword evidence="10 19" id="KW-0812">Transmembrane</keyword>
<accession>A0A9Q4AQH2</accession>
<evidence type="ECO:0000256" key="20">
    <source>
        <dbReference type="SAM" id="MobiDB-lite"/>
    </source>
</evidence>
<comment type="function">
    <text evidence="14 19">Joins adenosylcobinamide-GDP and alpha-ribazole to generate adenosylcobalamin (Ado-cobalamin). Also synthesizes adenosylcobalamin 5'-phosphate from adenosylcobinamide-GDP and alpha-ribazole 5'-phosphate.</text>
</comment>
<proteinExistence type="inferred from homology"/>
<evidence type="ECO:0000313" key="22">
    <source>
        <dbReference type="Proteomes" id="UP001060275"/>
    </source>
</evidence>
<dbReference type="EMBL" id="JAMWDU010000004">
    <property type="protein sequence ID" value="MCP8887822.1"/>
    <property type="molecule type" value="Genomic_DNA"/>
</dbReference>
<dbReference type="InterPro" id="IPR003805">
    <property type="entry name" value="CobS"/>
</dbReference>
<keyword evidence="13 19" id="KW-0472">Membrane</keyword>
<dbReference type="GO" id="GO:0008818">
    <property type="term" value="F:cobalamin 5'-phosphate synthase activity"/>
    <property type="evidence" value="ECO:0007669"/>
    <property type="project" value="UniProtKB-UniRule"/>
</dbReference>
<feature type="transmembrane region" description="Helical" evidence="19">
    <location>
        <begin position="263"/>
        <end position="282"/>
    </location>
</feature>
<evidence type="ECO:0000256" key="12">
    <source>
        <dbReference type="ARBA" id="ARBA00022989"/>
    </source>
</evidence>
<evidence type="ECO:0000256" key="14">
    <source>
        <dbReference type="ARBA" id="ARBA00025228"/>
    </source>
</evidence>
<comment type="catalytic activity">
    <reaction evidence="18 19">
        <text>alpha-ribazole 5'-phosphate + adenosylcob(III)inamide-GDP = adenosylcob(III)alamin 5'-phosphate + GMP + H(+)</text>
        <dbReference type="Rhea" id="RHEA:23560"/>
        <dbReference type="ChEBI" id="CHEBI:15378"/>
        <dbReference type="ChEBI" id="CHEBI:57918"/>
        <dbReference type="ChEBI" id="CHEBI:58115"/>
        <dbReference type="ChEBI" id="CHEBI:60487"/>
        <dbReference type="ChEBI" id="CHEBI:60493"/>
        <dbReference type="EC" id="2.7.8.26"/>
    </reaction>
</comment>
<evidence type="ECO:0000256" key="7">
    <source>
        <dbReference type="ARBA" id="ARBA00022475"/>
    </source>
</evidence>
<gene>
    <name evidence="19" type="primary">cobS</name>
    <name evidence="21" type="ORF">NF348_11930</name>
</gene>
<evidence type="ECO:0000256" key="5">
    <source>
        <dbReference type="ARBA" id="ARBA00013200"/>
    </source>
</evidence>
<feature type="transmembrane region" description="Helical" evidence="19">
    <location>
        <begin position="139"/>
        <end position="163"/>
    </location>
</feature>
<dbReference type="PANTHER" id="PTHR34148">
    <property type="entry name" value="ADENOSYLCOBINAMIDE-GDP RIBAZOLETRANSFERASE"/>
    <property type="match status" value="1"/>
</dbReference>